<gene>
    <name evidence="9" type="ORF">SAMN02787073_2596</name>
</gene>
<comment type="similarity">
    <text evidence="2 7">Belongs to the glycosyl hydrolase 3 family.</text>
</comment>
<dbReference type="PANTHER" id="PTHR30620:SF16">
    <property type="entry name" value="LYSOSOMAL BETA GLUCOSIDASE"/>
    <property type="match status" value="1"/>
</dbReference>
<dbReference type="Gene3D" id="3.20.20.300">
    <property type="entry name" value="Glycoside hydrolase, family 3, N-terminal domain"/>
    <property type="match status" value="1"/>
</dbReference>
<dbReference type="InterPro" id="IPR017853">
    <property type="entry name" value="GH"/>
</dbReference>
<evidence type="ECO:0000259" key="8">
    <source>
        <dbReference type="SMART" id="SM01217"/>
    </source>
</evidence>
<evidence type="ECO:0000256" key="6">
    <source>
        <dbReference type="ARBA" id="ARBA00023295"/>
    </source>
</evidence>
<dbReference type="SMART" id="SM01217">
    <property type="entry name" value="Fn3_like"/>
    <property type="match status" value="1"/>
</dbReference>
<dbReference type="EMBL" id="FQVE01000003">
    <property type="protein sequence ID" value="SHF66184.1"/>
    <property type="molecule type" value="Genomic_DNA"/>
</dbReference>
<protein>
    <recommendedName>
        <fullName evidence="3">beta-glucosidase</fullName>
        <ecNumber evidence="3">3.2.1.21</ecNumber>
    </recommendedName>
</protein>
<dbReference type="GO" id="GO:0009251">
    <property type="term" value="P:glucan catabolic process"/>
    <property type="evidence" value="ECO:0007669"/>
    <property type="project" value="TreeGrafter"/>
</dbReference>
<dbReference type="GO" id="GO:0008422">
    <property type="term" value="F:beta-glucosidase activity"/>
    <property type="evidence" value="ECO:0007669"/>
    <property type="project" value="UniProtKB-EC"/>
</dbReference>
<dbReference type="Pfam" id="PF01915">
    <property type="entry name" value="Glyco_hydro_3_C"/>
    <property type="match status" value="1"/>
</dbReference>
<dbReference type="InterPro" id="IPR051915">
    <property type="entry name" value="Cellulose_Degrad_GH3"/>
</dbReference>
<evidence type="ECO:0000256" key="4">
    <source>
        <dbReference type="ARBA" id="ARBA00022729"/>
    </source>
</evidence>
<dbReference type="RefSeq" id="WP_073173984.1">
    <property type="nucleotide sequence ID" value="NZ_FQVE01000003.1"/>
</dbReference>
<dbReference type="InterPro" id="IPR002772">
    <property type="entry name" value="Glyco_hydro_3_C"/>
</dbReference>
<dbReference type="InterPro" id="IPR026891">
    <property type="entry name" value="Fn3-like"/>
</dbReference>
<evidence type="ECO:0000256" key="2">
    <source>
        <dbReference type="ARBA" id="ARBA00005336"/>
    </source>
</evidence>
<dbReference type="Proteomes" id="UP000184108">
    <property type="component" value="Unassembled WGS sequence"/>
</dbReference>
<dbReference type="InterPro" id="IPR013783">
    <property type="entry name" value="Ig-like_fold"/>
</dbReference>
<feature type="domain" description="Fibronectin type III-like" evidence="8">
    <location>
        <begin position="659"/>
        <end position="728"/>
    </location>
</feature>
<sequence>MKRAYFLLACSALTMNAYGQKTVDQKVAELLSKMTLEEKVGQMVQYSGFEYATGPQQSNSAAVLEEIKKGKVGSMLNVAGAEETRAFQKLAQQSRLKIPLLFGQDVIHGYRTTFPVNLGQAASWDLAMIEKSERIAATEASAYGIHWTFAPMVDIARDPRWGRVMEGSGEDTYLGTQIGLARIKGFQGRGLGSLDAVMACAKHFAAYGAAVGGRDYNSVDMSLRQLHETYMPPFKAAANAGVATFMNSFNDINGIPATANKYIQRDLLKGKWNYKGFVVSDWGSIGEMIPHGYAKDANEAAERAVLGGSDMDMESRVYMTELPKLVKEGKVDVHWVDDAAGRILTKKFEMGLFDDPYRFSNEKRQKEQTDNQEHRKFGREFGSKSIVLLKNQGNILPLSKGTKTIALIGPFGKETVANHGFWSIAFKDDNQRIVSQFDGIKNQLGKNSTLLYAKGCNADDQDKSMFAEAVETAKKADVVIMTLGEGHAMSGEAKSRSNIGFSGVQEDLLKEIAKTGKPIVLMINAGRPLIFNWAADNIPAITYNWWLGTEAGNSVADVLFGAVNPGGKLPMSFPRTEGQIPVYYNHYNTGRPAKNNTDRNYVSAYIDLDNDPKFPFGYGLSYTDFTYSDMVLSSASLKGNQTLNISATVSNTGKYDGEEVVQLYIRDLFGKVVRPVKELKGFQKIFIKKGESKKVDFQLTAEDLKFFDDELNFDWESGEFDIMVGTNSQNVQTKRITWIK</sequence>
<keyword evidence="6 7" id="KW-0326">Glycosidase</keyword>
<evidence type="ECO:0000256" key="5">
    <source>
        <dbReference type="ARBA" id="ARBA00022801"/>
    </source>
</evidence>
<dbReference type="FunFam" id="2.60.40.10:FF:000495">
    <property type="entry name" value="Periplasmic beta-glucosidase"/>
    <property type="match status" value="1"/>
</dbReference>
<dbReference type="InterPro" id="IPR036881">
    <property type="entry name" value="Glyco_hydro_3_C_sf"/>
</dbReference>
<evidence type="ECO:0000313" key="9">
    <source>
        <dbReference type="EMBL" id="SHF66184.1"/>
    </source>
</evidence>
<dbReference type="Pfam" id="PF00933">
    <property type="entry name" value="Glyco_hydro_3"/>
    <property type="match status" value="1"/>
</dbReference>
<dbReference type="Gene3D" id="3.40.50.1700">
    <property type="entry name" value="Glycoside hydrolase family 3 C-terminal domain"/>
    <property type="match status" value="1"/>
</dbReference>
<dbReference type="InterPro" id="IPR036962">
    <property type="entry name" value="Glyco_hydro_3_N_sf"/>
</dbReference>
<dbReference type="Pfam" id="PF14310">
    <property type="entry name" value="Fn3-like"/>
    <property type="match status" value="1"/>
</dbReference>
<dbReference type="EC" id="3.2.1.21" evidence="3"/>
<accession>A0A1M5DH40</accession>
<proteinExistence type="inferred from homology"/>
<name>A0A1M5DH40_9FLAO</name>
<dbReference type="PANTHER" id="PTHR30620">
    <property type="entry name" value="PERIPLASMIC BETA-GLUCOSIDASE-RELATED"/>
    <property type="match status" value="1"/>
</dbReference>
<organism evidence="9 10">
    <name type="scientific">Chryseobacterium vrystaatense</name>
    <dbReference type="NCBI Taxonomy" id="307480"/>
    <lineage>
        <taxon>Bacteria</taxon>
        <taxon>Pseudomonadati</taxon>
        <taxon>Bacteroidota</taxon>
        <taxon>Flavobacteriia</taxon>
        <taxon>Flavobacteriales</taxon>
        <taxon>Weeksellaceae</taxon>
        <taxon>Chryseobacterium group</taxon>
        <taxon>Chryseobacterium</taxon>
    </lineage>
</organism>
<dbReference type="PRINTS" id="PR00133">
    <property type="entry name" value="GLHYDRLASE3"/>
</dbReference>
<keyword evidence="4" id="KW-0732">Signal</keyword>
<dbReference type="InterPro" id="IPR019800">
    <property type="entry name" value="Glyco_hydro_3_AS"/>
</dbReference>
<reference evidence="10" key="1">
    <citation type="submission" date="2016-11" db="EMBL/GenBank/DDBJ databases">
        <authorList>
            <person name="Varghese N."/>
            <person name="Submissions S."/>
        </authorList>
    </citation>
    <scope>NUCLEOTIDE SEQUENCE [LARGE SCALE GENOMIC DNA]</scope>
    <source>
        <strain evidence="10">YR203</strain>
    </source>
</reference>
<dbReference type="SUPFAM" id="SSF51445">
    <property type="entry name" value="(Trans)glycosidases"/>
    <property type="match status" value="1"/>
</dbReference>
<dbReference type="FunFam" id="3.20.20.300:FF:000005">
    <property type="entry name" value="Periplasmic beta-glucosidase"/>
    <property type="match status" value="1"/>
</dbReference>
<evidence type="ECO:0000256" key="3">
    <source>
        <dbReference type="ARBA" id="ARBA00012744"/>
    </source>
</evidence>
<dbReference type="PROSITE" id="PS00775">
    <property type="entry name" value="GLYCOSYL_HYDROL_F3"/>
    <property type="match status" value="1"/>
</dbReference>
<dbReference type="Gene3D" id="2.60.40.10">
    <property type="entry name" value="Immunoglobulins"/>
    <property type="match status" value="1"/>
</dbReference>
<dbReference type="AlphaFoldDB" id="A0A1M5DH40"/>
<evidence type="ECO:0000256" key="7">
    <source>
        <dbReference type="RuleBase" id="RU361161"/>
    </source>
</evidence>
<keyword evidence="5 7" id="KW-0378">Hydrolase</keyword>
<evidence type="ECO:0000256" key="1">
    <source>
        <dbReference type="ARBA" id="ARBA00000448"/>
    </source>
</evidence>
<dbReference type="SUPFAM" id="SSF52279">
    <property type="entry name" value="Beta-D-glucan exohydrolase, C-terminal domain"/>
    <property type="match status" value="1"/>
</dbReference>
<comment type="catalytic activity">
    <reaction evidence="1">
        <text>Hydrolysis of terminal, non-reducing beta-D-glucosyl residues with release of beta-D-glucose.</text>
        <dbReference type="EC" id="3.2.1.21"/>
    </reaction>
</comment>
<evidence type="ECO:0000313" key="10">
    <source>
        <dbReference type="Proteomes" id="UP000184108"/>
    </source>
</evidence>
<dbReference type="InterPro" id="IPR001764">
    <property type="entry name" value="Glyco_hydro_3_N"/>
</dbReference>